<accession>A0A7U8GS45</accession>
<comment type="similarity">
    <text evidence="1">Belongs to the MaoP family.</text>
</comment>
<sequence length="126" mass="14414">MAGLNSDLSFQSERNFRDQNNFPYGFARSGEFTIQQAQLIEKHGCAYQALASGDREPANPDEEAFLEYCLGRKEAETLHERTWKRYLDKVNRSTAFYSLARTKSPFEDNLHSLPEDELLMGEGVEA</sequence>
<protein>
    <recommendedName>
        <fullName evidence="2">Macrodomain Ori protein</fullName>
    </recommendedName>
</protein>
<evidence type="ECO:0000256" key="1">
    <source>
        <dbReference type="ARBA" id="ARBA00093464"/>
    </source>
</evidence>
<evidence type="ECO:0000313" key="4">
    <source>
        <dbReference type="Proteomes" id="UP000002171"/>
    </source>
</evidence>
<dbReference type="OrthoDB" id="6400110at2"/>
<gene>
    <name evidence="3" type="ORF">MED92_13608</name>
</gene>
<organism evidence="3 4">
    <name type="scientific">Neptuniibacter caesariensis</name>
    <dbReference type="NCBI Taxonomy" id="207954"/>
    <lineage>
        <taxon>Bacteria</taxon>
        <taxon>Pseudomonadati</taxon>
        <taxon>Pseudomonadota</taxon>
        <taxon>Gammaproteobacteria</taxon>
        <taxon>Oceanospirillales</taxon>
        <taxon>Oceanospirillaceae</taxon>
        <taxon>Neptuniibacter</taxon>
    </lineage>
</organism>
<keyword evidence="4" id="KW-1185">Reference proteome</keyword>
<comment type="caution">
    <text evidence="3">The sequence shown here is derived from an EMBL/GenBank/DDBJ whole genome shotgun (WGS) entry which is preliminary data.</text>
</comment>
<dbReference type="Pfam" id="PF04219">
    <property type="entry name" value="DUF413"/>
    <property type="match status" value="1"/>
</dbReference>
<reference evidence="3 4" key="1">
    <citation type="submission" date="2006-02" db="EMBL/GenBank/DDBJ databases">
        <authorList>
            <person name="Pinhassi J."/>
            <person name="Pedros-Alio C."/>
            <person name="Ferriera S."/>
            <person name="Johnson J."/>
            <person name="Kravitz S."/>
            <person name="Halpern A."/>
            <person name="Remington K."/>
            <person name="Beeson K."/>
            <person name="Tran B."/>
            <person name="Rogers Y.-H."/>
            <person name="Friedman R."/>
            <person name="Venter J.C."/>
        </authorList>
    </citation>
    <scope>NUCLEOTIDE SEQUENCE [LARGE SCALE GENOMIC DNA]</scope>
    <source>
        <strain evidence="3 4">MED92</strain>
    </source>
</reference>
<evidence type="ECO:0000256" key="2">
    <source>
        <dbReference type="ARBA" id="ARBA00093628"/>
    </source>
</evidence>
<dbReference type="Proteomes" id="UP000002171">
    <property type="component" value="Unassembled WGS sequence"/>
</dbReference>
<dbReference type="InterPro" id="IPR007335">
    <property type="entry name" value="DUF413"/>
</dbReference>
<dbReference type="AlphaFoldDB" id="A0A7U8GS45"/>
<proteinExistence type="inferred from homology"/>
<dbReference type="RefSeq" id="WP_007020387.1">
    <property type="nucleotide sequence ID" value="NZ_CH724125.1"/>
</dbReference>
<dbReference type="EMBL" id="AAOW01000014">
    <property type="protein sequence ID" value="EAR60715.1"/>
    <property type="molecule type" value="Genomic_DNA"/>
</dbReference>
<evidence type="ECO:0000313" key="3">
    <source>
        <dbReference type="EMBL" id="EAR60715.1"/>
    </source>
</evidence>
<name>A0A7U8GS45_NEPCE</name>